<dbReference type="InterPro" id="IPR005650">
    <property type="entry name" value="BlaI_family"/>
</dbReference>
<organism evidence="5 6">
    <name type="scientific">Actinacidiphila rubida</name>
    <dbReference type="NCBI Taxonomy" id="310780"/>
    <lineage>
        <taxon>Bacteria</taxon>
        <taxon>Bacillati</taxon>
        <taxon>Actinomycetota</taxon>
        <taxon>Actinomycetes</taxon>
        <taxon>Kitasatosporales</taxon>
        <taxon>Streptomycetaceae</taxon>
        <taxon>Actinacidiphila</taxon>
    </lineage>
</organism>
<name>A0A1H8GQL0_9ACTN</name>
<dbReference type="AlphaFoldDB" id="A0A1H8GQL0"/>
<sequence length="134" mass="14306">MTSDAPRTADGIPPRRKANGVLGAEVLDVLQSAAGPLTPAEVMARLPEDLAYSTVVTTLSRLYTKGVLVRTPRGRAYAYAPVTDPAGLAARRMRQTLDGEPDRATVLLRFVDDLHPDDESLLRRLLGAGPAASD</sequence>
<dbReference type="Gene3D" id="1.10.10.10">
    <property type="entry name" value="Winged helix-like DNA-binding domain superfamily/Winged helix DNA-binding domain"/>
    <property type="match status" value="1"/>
</dbReference>
<keyword evidence="6" id="KW-1185">Reference proteome</keyword>
<dbReference type="InterPro" id="IPR036388">
    <property type="entry name" value="WH-like_DNA-bd_sf"/>
</dbReference>
<dbReference type="GO" id="GO:0003677">
    <property type="term" value="F:DNA binding"/>
    <property type="evidence" value="ECO:0007669"/>
    <property type="project" value="UniProtKB-KW"/>
</dbReference>
<dbReference type="RefSeq" id="WP_245791253.1">
    <property type="nucleotide sequence ID" value="NZ_FODD01000005.1"/>
</dbReference>
<accession>A0A1H8GQL0</accession>
<evidence type="ECO:0000256" key="2">
    <source>
        <dbReference type="ARBA" id="ARBA00023015"/>
    </source>
</evidence>
<dbReference type="EMBL" id="FODD01000005">
    <property type="protein sequence ID" value="SEN46014.1"/>
    <property type="molecule type" value="Genomic_DNA"/>
</dbReference>
<evidence type="ECO:0000313" key="5">
    <source>
        <dbReference type="EMBL" id="SEN46014.1"/>
    </source>
</evidence>
<dbReference type="Proteomes" id="UP000181951">
    <property type="component" value="Unassembled WGS sequence"/>
</dbReference>
<evidence type="ECO:0000256" key="1">
    <source>
        <dbReference type="ARBA" id="ARBA00011046"/>
    </source>
</evidence>
<comment type="similarity">
    <text evidence="1">Belongs to the BlaI transcriptional regulatory family.</text>
</comment>
<reference evidence="5 6" key="1">
    <citation type="submission" date="2016-10" db="EMBL/GenBank/DDBJ databases">
        <authorList>
            <person name="de Groot N.N."/>
        </authorList>
    </citation>
    <scope>NUCLEOTIDE SEQUENCE [LARGE SCALE GENOMIC DNA]</scope>
    <source>
        <strain evidence="5 6">CGMCC 4.2026</strain>
    </source>
</reference>
<dbReference type="SUPFAM" id="SSF46785">
    <property type="entry name" value="Winged helix' DNA-binding domain"/>
    <property type="match status" value="1"/>
</dbReference>
<keyword evidence="3" id="KW-0238">DNA-binding</keyword>
<evidence type="ECO:0000256" key="3">
    <source>
        <dbReference type="ARBA" id="ARBA00023125"/>
    </source>
</evidence>
<evidence type="ECO:0000313" key="6">
    <source>
        <dbReference type="Proteomes" id="UP000181951"/>
    </source>
</evidence>
<protein>
    <submittedName>
        <fullName evidence="5">Predicted transcriptional regulator</fullName>
    </submittedName>
</protein>
<dbReference type="InterPro" id="IPR036390">
    <property type="entry name" value="WH_DNA-bd_sf"/>
</dbReference>
<proteinExistence type="inferred from homology"/>
<evidence type="ECO:0000256" key="4">
    <source>
        <dbReference type="ARBA" id="ARBA00023163"/>
    </source>
</evidence>
<dbReference type="GO" id="GO:0045892">
    <property type="term" value="P:negative regulation of DNA-templated transcription"/>
    <property type="evidence" value="ECO:0007669"/>
    <property type="project" value="InterPro"/>
</dbReference>
<keyword evidence="2" id="KW-0805">Transcription regulation</keyword>
<keyword evidence="4" id="KW-0804">Transcription</keyword>
<dbReference type="STRING" id="310780.SAMN05216267_1005219"/>
<gene>
    <name evidence="5" type="ORF">SAMN05216267_1005219</name>
</gene>
<dbReference type="Pfam" id="PF03965">
    <property type="entry name" value="Penicillinase_R"/>
    <property type="match status" value="1"/>
</dbReference>